<dbReference type="InterPro" id="IPR029052">
    <property type="entry name" value="Metallo-depent_PP-like"/>
</dbReference>
<dbReference type="EMBL" id="CP054840">
    <property type="protein sequence ID" value="QKV53473.1"/>
    <property type="molecule type" value="Genomic_DNA"/>
</dbReference>
<feature type="chain" id="PRO_5027155083" evidence="3">
    <location>
        <begin position="21"/>
        <end position="654"/>
    </location>
</feature>
<dbReference type="GO" id="GO:0009166">
    <property type="term" value="P:nucleotide catabolic process"/>
    <property type="evidence" value="ECO:0007669"/>
    <property type="project" value="InterPro"/>
</dbReference>
<dbReference type="GO" id="GO:0000166">
    <property type="term" value="F:nucleotide binding"/>
    <property type="evidence" value="ECO:0007669"/>
    <property type="project" value="UniProtKB-KW"/>
</dbReference>
<dbReference type="PANTHER" id="PTHR11575">
    <property type="entry name" value="5'-NUCLEOTIDASE-RELATED"/>
    <property type="match status" value="1"/>
</dbReference>
<dbReference type="SUPFAM" id="SSF55816">
    <property type="entry name" value="5'-nucleotidase (syn. UDP-sugar hydrolase), C-terminal domain"/>
    <property type="match status" value="1"/>
</dbReference>
<accession>A0A6N1X5E0</accession>
<dbReference type="PROSITE" id="PS00786">
    <property type="entry name" value="5_NUCLEOTIDASE_2"/>
    <property type="match status" value="1"/>
</dbReference>
<gene>
    <name evidence="6" type="ORF">HUK68_11555</name>
</gene>
<dbReference type="PRINTS" id="PR01607">
    <property type="entry name" value="APYRASEFAMLY"/>
</dbReference>
<dbReference type="InterPro" id="IPR036907">
    <property type="entry name" value="5'-Nucleotdase_C_sf"/>
</dbReference>
<comment type="similarity">
    <text evidence="1 3">Belongs to the 5'-nucleotidase family.</text>
</comment>
<evidence type="ECO:0000256" key="2">
    <source>
        <dbReference type="ARBA" id="ARBA00022729"/>
    </source>
</evidence>
<dbReference type="PANTHER" id="PTHR11575:SF24">
    <property type="entry name" value="5'-NUCLEOTIDASE"/>
    <property type="match status" value="1"/>
</dbReference>
<evidence type="ECO:0000256" key="1">
    <source>
        <dbReference type="ARBA" id="ARBA00006654"/>
    </source>
</evidence>
<evidence type="ECO:0000313" key="7">
    <source>
        <dbReference type="Proteomes" id="UP000509579"/>
    </source>
</evidence>
<protein>
    <submittedName>
        <fullName evidence="6">5'-nucleotidase C-terminal domain-containing protein</fullName>
    </submittedName>
</protein>
<dbReference type="PROSITE" id="PS51257">
    <property type="entry name" value="PROKAR_LIPOPROTEIN"/>
    <property type="match status" value="1"/>
</dbReference>
<dbReference type="InterPro" id="IPR006146">
    <property type="entry name" value="5'-Nucleotdase_CS"/>
</dbReference>
<dbReference type="SUPFAM" id="SSF56300">
    <property type="entry name" value="Metallo-dependent phosphatases"/>
    <property type="match status" value="1"/>
</dbReference>
<keyword evidence="3" id="KW-0547">Nucleotide-binding</keyword>
<dbReference type="Pfam" id="PF00149">
    <property type="entry name" value="Metallophos"/>
    <property type="match status" value="1"/>
</dbReference>
<evidence type="ECO:0000259" key="4">
    <source>
        <dbReference type="Pfam" id="PF00149"/>
    </source>
</evidence>
<keyword evidence="7" id="KW-1185">Reference proteome</keyword>
<dbReference type="InterPro" id="IPR006179">
    <property type="entry name" value="5_nucleotidase/apyrase"/>
</dbReference>
<organism evidence="6 7">
    <name type="scientific">Comamonas antarctica</name>
    <dbReference type="NCBI Taxonomy" id="2743470"/>
    <lineage>
        <taxon>Bacteria</taxon>
        <taxon>Pseudomonadati</taxon>
        <taxon>Pseudomonadota</taxon>
        <taxon>Betaproteobacteria</taxon>
        <taxon>Burkholderiales</taxon>
        <taxon>Comamonadaceae</taxon>
        <taxon>Comamonas</taxon>
    </lineage>
</organism>
<dbReference type="Gene3D" id="3.60.21.10">
    <property type="match status" value="1"/>
</dbReference>
<dbReference type="RefSeq" id="WP_175504279.1">
    <property type="nucleotide sequence ID" value="NZ_CP054840.1"/>
</dbReference>
<dbReference type="GO" id="GO:0046872">
    <property type="term" value="F:metal ion binding"/>
    <property type="evidence" value="ECO:0007669"/>
    <property type="project" value="InterPro"/>
</dbReference>
<feature type="signal peptide" evidence="3">
    <location>
        <begin position="1"/>
        <end position="20"/>
    </location>
</feature>
<proteinExistence type="inferred from homology"/>
<reference evidence="6 7" key="1">
    <citation type="submission" date="2020-06" db="EMBL/GenBank/DDBJ databases">
        <title>Acidovorax antarctica sp. nov., isolated from Corinth ice sheet soil, Antarctic Fields Peninsula.</title>
        <authorList>
            <person name="Xu Q."/>
            <person name="Peng F."/>
        </authorList>
    </citation>
    <scope>NUCLEOTIDE SEQUENCE [LARGE SCALE GENOMIC DNA]</scope>
    <source>
        <strain evidence="6 7">16-35-5</strain>
    </source>
</reference>
<dbReference type="Gene3D" id="3.90.780.10">
    <property type="entry name" value="5'-Nucleotidase, C-terminal domain"/>
    <property type="match status" value="1"/>
</dbReference>
<dbReference type="AlphaFoldDB" id="A0A6N1X5E0"/>
<name>A0A6N1X5E0_9BURK</name>
<dbReference type="Pfam" id="PF02872">
    <property type="entry name" value="5_nucleotid_C"/>
    <property type="match status" value="1"/>
</dbReference>
<dbReference type="Proteomes" id="UP000509579">
    <property type="component" value="Chromosome"/>
</dbReference>
<evidence type="ECO:0000259" key="5">
    <source>
        <dbReference type="Pfam" id="PF02872"/>
    </source>
</evidence>
<sequence length="654" mass="67487">MKRVPYVLSLGLIVSAVLTACGGSDGDVATPGAGNGNGVDVGTGTGTGPAAQPMDLTILHVGDHHSNLDSKSKDLKLKTGAGAAAGTVTADAGGFPRVTAAIEQLAAQSKNVLKLHAGDAQTGTLYFNRAGANGEADAALMNTVCFDAFTLGNHEFDKGDSNLKSFIDLLHKGSCKTPVLSANVEFGASSALFPAKAPGYVNKSVVVQRDGQSIGLVGLTIASKTKASSSPDADTTFEDETVAAQREIDALRARGINKIVVMSHIGYDYDKAIIPKLSGVDVVVGGDSHTLLGPASLETYGVGSPAGDYPTRLTNKDGKPVCLVHAWEYSQVVGELKVSFDANGDVTQCVGTPHVLIGDGFTVAKAAATEAQKASILADVNASGFLRVTAPSAAATATLQPFKDKVDVFSKSQVATAPQELCSRRVPGGVGSVDYSRSGADCNALGQVSLRGGDIQQLVAQAYVDVANASYGGADISLQSGGGVRVPLKGNVTAANVIEVLPFGNMLMRLEVTGQEVKSMLEDGLQAVYGGNSTGSYPYTGGLRFDVNAGLARGSRVANVEVRDAATGLWGVLDMARTYKLFVLSFNANGGDGYDTLKAVPAARRLDIGVLDADVFQAYIDKQAKDPVSGLPLLRPLDAALYSTRSYLGPQAQP</sequence>
<evidence type="ECO:0000313" key="6">
    <source>
        <dbReference type="EMBL" id="QKV53473.1"/>
    </source>
</evidence>
<dbReference type="GO" id="GO:0016788">
    <property type="term" value="F:hydrolase activity, acting on ester bonds"/>
    <property type="evidence" value="ECO:0007669"/>
    <property type="project" value="InterPro"/>
</dbReference>
<keyword evidence="3" id="KW-0378">Hydrolase</keyword>
<evidence type="ECO:0000256" key="3">
    <source>
        <dbReference type="RuleBase" id="RU362119"/>
    </source>
</evidence>
<dbReference type="InterPro" id="IPR008334">
    <property type="entry name" value="5'-Nucleotdase_C"/>
</dbReference>
<dbReference type="KEGG" id="aant:HUK68_11555"/>
<feature type="domain" description="Calcineurin-like phosphoesterase" evidence="4">
    <location>
        <begin position="56"/>
        <end position="290"/>
    </location>
</feature>
<keyword evidence="2 3" id="KW-0732">Signal</keyword>
<dbReference type="InterPro" id="IPR004843">
    <property type="entry name" value="Calcineurin-like_PHP"/>
</dbReference>
<feature type="domain" description="5'-Nucleotidase C-terminal" evidence="5">
    <location>
        <begin position="451"/>
        <end position="598"/>
    </location>
</feature>